<dbReference type="Gene3D" id="3.40.50.2300">
    <property type="match status" value="2"/>
</dbReference>
<dbReference type="SMART" id="SM00065">
    <property type="entry name" value="GAF"/>
    <property type="match status" value="2"/>
</dbReference>
<dbReference type="Gene3D" id="3.30.450.40">
    <property type="match status" value="2"/>
</dbReference>
<dbReference type="Gene3D" id="3.30.450.20">
    <property type="entry name" value="PAS domain"/>
    <property type="match status" value="5"/>
</dbReference>
<dbReference type="STRING" id="1603606.DSOUD_2495"/>
<feature type="domain" description="PAS" evidence="2">
    <location>
        <begin position="904"/>
        <end position="950"/>
    </location>
</feature>
<reference evidence="5 6" key="1">
    <citation type="submission" date="2015-07" db="EMBL/GenBank/DDBJ databases">
        <title>Isolation and Genomic Characterization of a Novel Halophilic Metal-Reducing Deltaproteobacterium from the Deep Subsurface.</title>
        <authorList>
            <person name="Badalamenti J.P."/>
            <person name="Summers Z.M."/>
            <person name="Gralnick J.A."/>
            <person name="Bond D.R."/>
        </authorList>
    </citation>
    <scope>NUCLEOTIDE SEQUENCE [LARGE SCALE GENOMIC DNA]</scope>
    <source>
        <strain evidence="5 6">WTL</strain>
    </source>
</reference>
<dbReference type="PROSITE" id="PS50113">
    <property type="entry name" value="PAC"/>
    <property type="match status" value="3"/>
</dbReference>
<feature type="domain" description="PAC" evidence="3">
    <location>
        <begin position="729"/>
        <end position="781"/>
    </location>
</feature>
<dbReference type="NCBIfam" id="TIGR00277">
    <property type="entry name" value="HDIG"/>
    <property type="match status" value="1"/>
</dbReference>
<dbReference type="InterPro" id="IPR000700">
    <property type="entry name" value="PAS-assoc_C"/>
</dbReference>
<feature type="domain" description="HD-GYP" evidence="4">
    <location>
        <begin position="1358"/>
        <end position="1545"/>
    </location>
</feature>
<feature type="domain" description="PAS" evidence="2">
    <location>
        <begin position="640"/>
        <end position="704"/>
    </location>
</feature>
<sequence>MLFAQSFFRPISRLVPIVFAVFLLLLSGGQGWGAAGGAQEVLILHSYDAALRWTADLDTGMQDTLNDSGLDLQIQVEYLDSKRNPGPDYITRVVEPTLRYKLAGRHFDLLLVSDNDAFDFALKYRDELFAGTPIVFSGVNGFQPYLLANHRGVTGVVTETAVHDTVELMVRLHPGAREILVIGSTVDAAGRSLDREIRPVVAESESRVRFSFCYDLTEAEAFERLGALGAESLVILSAPLREDSGRRLSYVESVRLVRQASAVPVYGYWDFLIGNGIVGGKVLVARAVGEVAAALGVRILRGEEASAIPIAVTRPALYMFDDQELRRFAISPALLPRNSLILNRPTTYYSLHKWQVWGALGVLIVLASLALAMIWNRARRRAAEKALKEKNSLLQTIIDALPAPIFYKDEQGLYLGCNEAFETYLGRHRGEIVGHSVRDVAPSELAAVYEEADRALMASGGVQHYETTVVGSDGVPKELLVHKAVFTRPDGTAAGLVGAMVDIGERKALLAAARLDQERLLTVLDSFDSIIYVSDMESREILFDNRYARETVGEMAGNTCWRTLQSGESCPCGHCPNDKLLGPDGEPTGVYQWESPTTFDGRYYEIRDRAIRWIDGRMVRLEIATDVTERRLAQMAFAEQREFAENLVQNTTVPTFVLGVDHKVLLWNRACEELTGVSAESLLGTEKGWQAFYPEEHPLLADLVLDGRDAEISSFYPSGGPSQAITAGLQAEGWYPDLNGRERYISFNSAPIRNARGEVIAAIETVEDITERKRGEEELQRSRNFYLTLFEAFPSMIWRGDAGGGRNYFNRTWLAFTGRSLVDQSGDGWHGGIHPEDRDRVLAEQRKAFAVRQPLSQEYRLRRQDGSWRWVLDMAHPFSDLDNDFKGYIGHCIDITERKASEDQVRKLSLVVEQSPLSVVVTDVAGTIEYVNASFTRLTGYASEDVLGKTPRILKSEETPPQVLKDLWKTIAAGKEWRGTLRNRRKGGGGYWEAQTVAPLKDEKGVITHFIAFKEDITERKDHERQLEALGRITDALRAARGSADMYPIILEHLLDLVALEGACLLIRDSKSDSVKVEITRGVCPWRKGNIEIRSTVIPQVFKEGVPYMNLQQEPGPGVGPGDESAGSGTLIVLPLNAYGETNCAICVGRSGAIPEREISLLFFIANLAASAIRRAMLHEQMERQLQRLSALRTVDMAIAGSLDLRLTLNILLEQILTHLKIDAAAVLLYHPTRGLLECAASKGFHTDRIEKTSLKIGEGAAGAAIYERSRVSIDDLGLPGGALHGSALVTAEKFVSYHCFPLIARGEVKGVLEVFHRSPLQPDGEWFDFFESLSMPAAIAIETATLFSKYQRSNADLVLSYDKTIEGWSRALDLRDKETEGHSLRVTDMATRLAQAMGMEDEDLLHIRRGALLHDIGKVGIPDAILLKPGPLSDEEWVIMKKHPTLAFELLSPIAYLRPALDVPYGHHEKWDGSGYPRGLKGEQIPLAARIFAVVDVWDALRSDRPYRNAWPEERVRGIIAEESGTHFDPRVAETFLAMDWSRG</sequence>
<gene>
    <name evidence="5" type="ORF">DSOUD_2495</name>
</gene>
<dbReference type="OrthoDB" id="9769359at2"/>
<dbReference type="Pfam" id="PF08448">
    <property type="entry name" value="PAS_4"/>
    <property type="match status" value="1"/>
</dbReference>
<dbReference type="InterPro" id="IPR003607">
    <property type="entry name" value="HD/PDEase_dom"/>
</dbReference>
<dbReference type="InterPro" id="IPR000014">
    <property type="entry name" value="PAS"/>
</dbReference>
<feature type="domain" description="PAS" evidence="2">
    <location>
        <begin position="390"/>
        <end position="459"/>
    </location>
</feature>
<dbReference type="RefSeq" id="WP_053551273.1">
    <property type="nucleotide sequence ID" value="NZ_CP010802.1"/>
</dbReference>
<dbReference type="KEGG" id="des:DSOUD_2495"/>
<dbReference type="SUPFAM" id="SSF109604">
    <property type="entry name" value="HD-domain/PDEase-like"/>
    <property type="match status" value="1"/>
</dbReference>
<dbReference type="Pfam" id="PF13185">
    <property type="entry name" value="GAF_2"/>
    <property type="match status" value="1"/>
</dbReference>
<dbReference type="SUPFAM" id="SSF55785">
    <property type="entry name" value="PYP-like sensor domain (PAS domain)"/>
    <property type="match status" value="5"/>
</dbReference>
<dbReference type="InterPro" id="IPR037522">
    <property type="entry name" value="HD_GYP_dom"/>
</dbReference>
<dbReference type="FunFam" id="3.30.450.20:FF:000099">
    <property type="entry name" value="Sensory box sensor histidine kinase"/>
    <property type="match status" value="1"/>
</dbReference>
<accession>A0A0M5INL3</accession>
<evidence type="ECO:0000256" key="1">
    <source>
        <dbReference type="SAM" id="Phobius"/>
    </source>
</evidence>
<evidence type="ECO:0000313" key="6">
    <source>
        <dbReference type="Proteomes" id="UP000057158"/>
    </source>
</evidence>
<keyword evidence="6" id="KW-1185">Reference proteome</keyword>
<keyword evidence="1" id="KW-1133">Transmembrane helix</keyword>
<evidence type="ECO:0000259" key="4">
    <source>
        <dbReference type="PROSITE" id="PS51832"/>
    </source>
</evidence>
<dbReference type="InterPro" id="IPR003018">
    <property type="entry name" value="GAF"/>
</dbReference>
<dbReference type="PROSITE" id="PS51832">
    <property type="entry name" value="HD_GYP"/>
    <property type="match status" value="1"/>
</dbReference>
<feature type="transmembrane region" description="Helical" evidence="1">
    <location>
        <begin position="354"/>
        <end position="375"/>
    </location>
</feature>
<dbReference type="InterPro" id="IPR013656">
    <property type="entry name" value="PAS_4"/>
</dbReference>
<dbReference type="Pfam" id="PF08447">
    <property type="entry name" value="PAS_3"/>
    <property type="match status" value="1"/>
</dbReference>
<feature type="domain" description="PAC" evidence="3">
    <location>
        <begin position="975"/>
        <end position="1029"/>
    </location>
</feature>
<dbReference type="NCBIfam" id="TIGR00229">
    <property type="entry name" value="sensory_box"/>
    <property type="match status" value="3"/>
</dbReference>
<dbReference type="InterPro" id="IPR006675">
    <property type="entry name" value="HDIG_dom"/>
</dbReference>
<dbReference type="Pfam" id="PF00989">
    <property type="entry name" value="PAS"/>
    <property type="match status" value="1"/>
</dbReference>
<evidence type="ECO:0000313" key="5">
    <source>
        <dbReference type="EMBL" id="ALC17248.1"/>
    </source>
</evidence>
<evidence type="ECO:0000259" key="2">
    <source>
        <dbReference type="PROSITE" id="PS50112"/>
    </source>
</evidence>
<dbReference type="PANTHER" id="PTHR45228:SF1">
    <property type="entry name" value="CYCLIC DI-GMP PHOSPHODIESTERASE TM_0186"/>
    <property type="match status" value="1"/>
</dbReference>
<dbReference type="SMART" id="SM00471">
    <property type="entry name" value="HDc"/>
    <property type="match status" value="1"/>
</dbReference>
<dbReference type="CDD" id="cd00130">
    <property type="entry name" value="PAS"/>
    <property type="match status" value="4"/>
</dbReference>
<dbReference type="Proteomes" id="UP000057158">
    <property type="component" value="Chromosome"/>
</dbReference>
<dbReference type="Gene3D" id="1.10.3210.10">
    <property type="entry name" value="Hypothetical protein af1432"/>
    <property type="match status" value="1"/>
</dbReference>
<dbReference type="InterPro" id="IPR035965">
    <property type="entry name" value="PAS-like_dom_sf"/>
</dbReference>
<name>A0A0M5INL3_9BACT</name>
<dbReference type="PROSITE" id="PS50112">
    <property type="entry name" value="PAS"/>
    <property type="match status" value="3"/>
</dbReference>
<dbReference type="SMART" id="SM00091">
    <property type="entry name" value="PAS"/>
    <property type="match status" value="4"/>
</dbReference>
<proteinExistence type="predicted"/>
<feature type="domain" description="PAC" evidence="3">
    <location>
        <begin position="855"/>
        <end position="907"/>
    </location>
</feature>
<dbReference type="InterPro" id="IPR013655">
    <property type="entry name" value="PAS_fold_3"/>
</dbReference>
<dbReference type="PATRIC" id="fig|1603606.3.peg.2697"/>
<evidence type="ECO:0000259" key="3">
    <source>
        <dbReference type="PROSITE" id="PS50113"/>
    </source>
</evidence>
<dbReference type="InterPro" id="IPR052020">
    <property type="entry name" value="Cyclic_di-GMP/3'3'-cGAMP_PDE"/>
</dbReference>
<dbReference type="SMART" id="SM00086">
    <property type="entry name" value="PAC"/>
    <property type="match status" value="4"/>
</dbReference>
<dbReference type="PANTHER" id="PTHR45228">
    <property type="entry name" value="CYCLIC DI-GMP PHOSPHODIESTERASE TM_0186-RELATED"/>
    <property type="match status" value="1"/>
</dbReference>
<dbReference type="Pfam" id="PF13426">
    <property type="entry name" value="PAS_9"/>
    <property type="match status" value="1"/>
</dbReference>
<dbReference type="CDD" id="cd00077">
    <property type="entry name" value="HDc"/>
    <property type="match status" value="1"/>
</dbReference>
<protein>
    <submittedName>
        <fullName evidence="5">Uncharacterized protein</fullName>
    </submittedName>
</protein>
<keyword evidence="1" id="KW-0812">Transmembrane</keyword>
<dbReference type="InterPro" id="IPR029016">
    <property type="entry name" value="GAF-like_dom_sf"/>
</dbReference>
<dbReference type="GO" id="GO:0006355">
    <property type="term" value="P:regulation of DNA-templated transcription"/>
    <property type="evidence" value="ECO:0007669"/>
    <property type="project" value="InterPro"/>
</dbReference>
<organism evidence="5 6">
    <name type="scientific">Desulfuromonas soudanensis</name>
    <dbReference type="NCBI Taxonomy" id="1603606"/>
    <lineage>
        <taxon>Bacteria</taxon>
        <taxon>Pseudomonadati</taxon>
        <taxon>Thermodesulfobacteriota</taxon>
        <taxon>Desulfuromonadia</taxon>
        <taxon>Desulfuromonadales</taxon>
        <taxon>Desulfuromonadaceae</taxon>
        <taxon>Desulfuromonas</taxon>
    </lineage>
</organism>
<dbReference type="EMBL" id="CP010802">
    <property type="protein sequence ID" value="ALC17248.1"/>
    <property type="molecule type" value="Genomic_DNA"/>
</dbReference>
<dbReference type="InterPro" id="IPR013767">
    <property type="entry name" value="PAS_fold"/>
</dbReference>
<keyword evidence="1" id="KW-0472">Membrane</keyword>
<dbReference type="Pfam" id="PF13487">
    <property type="entry name" value="HD_5"/>
    <property type="match status" value="1"/>
</dbReference>
<dbReference type="SUPFAM" id="SSF55781">
    <property type="entry name" value="GAF domain-like"/>
    <property type="match status" value="2"/>
</dbReference>
<dbReference type="InterPro" id="IPR001610">
    <property type="entry name" value="PAC"/>
</dbReference>